<organism evidence="8 9">
    <name type="scientific">Anaeromyces robustus</name>
    <dbReference type="NCBI Taxonomy" id="1754192"/>
    <lineage>
        <taxon>Eukaryota</taxon>
        <taxon>Fungi</taxon>
        <taxon>Fungi incertae sedis</taxon>
        <taxon>Chytridiomycota</taxon>
        <taxon>Chytridiomycota incertae sedis</taxon>
        <taxon>Neocallimastigomycetes</taxon>
        <taxon>Neocallimastigales</taxon>
        <taxon>Neocallimastigaceae</taxon>
        <taxon>Anaeromyces</taxon>
    </lineage>
</organism>
<dbReference type="GO" id="GO:0031122">
    <property type="term" value="P:cytoplasmic microtubule organization"/>
    <property type="evidence" value="ECO:0007669"/>
    <property type="project" value="TreeGrafter"/>
</dbReference>
<evidence type="ECO:0000313" key="8">
    <source>
        <dbReference type="EMBL" id="ORX82599.1"/>
    </source>
</evidence>
<dbReference type="GO" id="GO:0005816">
    <property type="term" value="C:spindle pole body"/>
    <property type="evidence" value="ECO:0007669"/>
    <property type="project" value="UniProtKB-ARBA"/>
</dbReference>
<dbReference type="GO" id="GO:0005874">
    <property type="term" value="C:microtubule"/>
    <property type="evidence" value="ECO:0007669"/>
    <property type="project" value="UniProtKB-KW"/>
</dbReference>
<dbReference type="GO" id="GO:0051321">
    <property type="term" value="P:meiotic cell cycle"/>
    <property type="evidence" value="ECO:0007669"/>
    <property type="project" value="TreeGrafter"/>
</dbReference>
<dbReference type="EMBL" id="MCFG01000091">
    <property type="protein sequence ID" value="ORX82599.1"/>
    <property type="molecule type" value="Genomic_DNA"/>
</dbReference>
<gene>
    <name evidence="8" type="ORF">BCR32DRAFT_244029</name>
</gene>
<dbReference type="GO" id="GO:0000922">
    <property type="term" value="C:spindle pole"/>
    <property type="evidence" value="ECO:0007669"/>
    <property type="project" value="InterPro"/>
</dbReference>
<sequence>MSTQNKEEEDIEHQNLEDIQIYHKKYLDNLLKGCFLEHGIFNAIGKCVRSVIQLCDQFCLVVEKGIEIKNISEDTWNTCREIGLQFQENTFFLFRTFSGVKTAAVSSWQNKYLSQLLLRMDFNRWFSINGLNQNGPSTWLTNNNEFLNSNNQTEKPE</sequence>
<feature type="domain" description="Gamma tubulin complex component C-terminal" evidence="7">
    <location>
        <begin position="12"/>
        <end position="126"/>
    </location>
</feature>
<dbReference type="InterPro" id="IPR007259">
    <property type="entry name" value="GCP"/>
</dbReference>
<keyword evidence="4 6" id="KW-0493">Microtubule</keyword>
<dbReference type="Pfam" id="PF04130">
    <property type="entry name" value="GCP_C_terminal"/>
    <property type="match status" value="1"/>
</dbReference>
<dbReference type="GO" id="GO:0043015">
    <property type="term" value="F:gamma-tubulin binding"/>
    <property type="evidence" value="ECO:0007669"/>
    <property type="project" value="InterPro"/>
</dbReference>
<dbReference type="GO" id="GO:0000278">
    <property type="term" value="P:mitotic cell cycle"/>
    <property type="evidence" value="ECO:0007669"/>
    <property type="project" value="TreeGrafter"/>
</dbReference>
<comment type="subcellular location">
    <subcellularLocation>
        <location evidence="1 6">Cytoplasm</location>
        <location evidence="1 6">Cytoskeleton</location>
        <location evidence="1 6">Microtubule organizing center</location>
    </subcellularLocation>
</comment>
<evidence type="ECO:0000256" key="3">
    <source>
        <dbReference type="ARBA" id="ARBA00022490"/>
    </source>
</evidence>
<dbReference type="Gene3D" id="1.20.120.1900">
    <property type="entry name" value="Gamma-tubulin complex, C-terminal domain"/>
    <property type="match status" value="1"/>
</dbReference>
<dbReference type="STRING" id="1754192.A0A1Y1XA41"/>
<comment type="similarity">
    <text evidence="2 6">Belongs to the TUBGCP family.</text>
</comment>
<evidence type="ECO:0000256" key="6">
    <source>
        <dbReference type="RuleBase" id="RU363050"/>
    </source>
</evidence>
<dbReference type="Proteomes" id="UP000193944">
    <property type="component" value="Unassembled WGS sequence"/>
</dbReference>
<proteinExistence type="inferred from homology"/>
<dbReference type="GO" id="GO:0051011">
    <property type="term" value="F:microtubule minus-end binding"/>
    <property type="evidence" value="ECO:0007669"/>
    <property type="project" value="TreeGrafter"/>
</dbReference>
<evidence type="ECO:0000259" key="7">
    <source>
        <dbReference type="Pfam" id="PF04130"/>
    </source>
</evidence>
<evidence type="ECO:0000313" key="9">
    <source>
        <dbReference type="Proteomes" id="UP000193944"/>
    </source>
</evidence>
<comment type="caution">
    <text evidence="8">The sequence shown here is derived from an EMBL/GenBank/DDBJ whole genome shotgun (WGS) entry which is preliminary data.</text>
</comment>
<dbReference type="PANTHER" id="PTHR19302">
    <property type="entry name" value="GAMMA TUBULIN COMPLEX PROTEIN"/>
    <property type="match status" value="1"/>
</dbReference>
<reference evidence="8 9" key="1">
    <citation type="submission" date="2016-08" db="EMBL/GenBank/DDBJ databases">
        <title>A Parts List for Fungal Cellulosomes Revealed by Comparative Genomics.</title>
        <authorList>
            <consortium name="DOE Joint Genome Institute"/>
            <person name="Haitjema C.H."/>
            <person name="Gilmore S.P."/>
            <person name="Henske J.K."/>
            <person name="Solomon K.V."/>
            <person name="De Groot R."/>
            <person name="Kuo A."/>
            <person name="Mondo S.J."/>
            <person name="Salamov A.A."/>
            <person name="Labutti K."/>
            <person name="Zhao Z."/>
            <person name="Chiniquy J."/>
            <person name="Barry K."/>
            <person name="Brewer H.M."/>
            <person name="Purvine S.O."/>
            <person name="Wright A.T."/>
            <person name="Boxma B."/>
            <person name="Van Alen T."/>
            <person name="Hackstein J.H."/>
            <person name="Baker S.E."/>
            <person name="Grigoriev I.V."/>
            <person name="O'Malley M.A."/>
        </authorList>
    </citation>
    <scope>NUCLEOTIDE SEQUENCE [LARGE SCALE GENOMIC DNA]</scope>
    <source>
        <strain evidence="8 9">S4</strain>
    </source>
</reference>
<accession>A0A1Y1XA41</accession>
<keyword evidence="9" id="KW-1185">Reference proteome</keyword>
<evidence type="ECO:0000256" key="5">
    <source>
        <dbReference type="ARBA" id="ARBA00023212"/>
    </source>
</evidence>
<keyword evidence="3 6" id="KW-0963">Cytoplasm</keyword>
<dbReference type="InterPro" id="IPR042241">
    <property type="entry name" value="GCP_C_sf"/>
</dbReference>
<dbReference type="GO" id="GO:0000930">
    <property type="term" value="C:gamma-tubulin complex"/>
    <property type="evidence" value="ECO:0007669"/>
    <property type="project" value="TreeGrafter"/>
</dbReference>
<name>A0A1Y1XA41_9FUNG</name>
<dbReference type="GO" id="GO:0051225">
    <property type="term" value="P:spindle assembly"/>
    <property type="evidence" value="ECO:0007669"/>
    <property type="project" value="TreeGrafter"/>
</dbReference>
<reference evidence="8 9" key="2">
    <citation type="submission" date="2016-08" db="EMBL/GenBank/DDBJ databases">
        <title>Pervasive Adenine N6-methylation of Active Genes in Fungi.</title>
        <authorList>
            <consortium name="DOE Joint Genome Institute"/>
            <person name="Mondo S.J."/>
            <person name="Dannebaum R.O."/>
            <person name="Kuo R.C."/>
            <person name="Labutti K."/>
            <person name="Haridas S."/>
            <person name="Kuo A."/>
            <person name="Salamov A."/>
            <person name="Ahrendt S.R."/>
            <person name="Lipzen A."/>
            <person name="Sullivan W."/>
            <person name="Andreopoulos W.B."/>
            <person name="Clum A."/>
            <person name="Lindquist E."/>
            <person name="Daum C."/>
            <person name="Ramamoorthy G.K."/>
            <person name="Gryganskyi A."/>
            <person name="Culley D."/>
            <person name="Magnuson J.K."/>
            <person name="James T.Y."/>
            <person name="O'Malley M.A."/>
            <person name="Stajich J.E."/>
            <person name="Spatafora J.W."/>
            <person name="Visel A."/>
            <person name="Grigoriev I.V."/>
        </authorList>
    </citation>
    <scope>NUCLEOTIDE SEQUENCE [LARGE SCALE GENOMIC DNA]</scope>
    <source>
        <strain evidence="8 9">S4</strain>
    </source>
</reference>
<keyword evidence="5 6" id="KW-0206">Cytoskeleton</keyword>
<dbReference type="PANTHER" id="PTHR19302:SF27">
    <property type="entry name" value="GAMMA-TUBULIN COMPLEX COMPONENT 4"/>
    <property type="match status" value="1"/>
</dbReference>
<dbReference type="GO" id="GO:0007020">
    <property type="term" value="P:microtubule nucleation"/>
    <property type="evidence" value="ECO:0007669"/>
    <property type="project" value="InterPro"/>
</dbReference>
<dbReference type="OrthoDB" id="1608002at2759"/>
<protein>
    <recommendedName>
        <fullName evidence="6">Spindle pole body component</fullName>
    </recommendedName>
</protein>
<dbReference type="InterPro" id="IPR040457">
    <property type="entry name" value="GCP_C"/>
</dbReference>
<dbReference type="AlphaFoldDB" id="A0A1Y1XA41"/>
<evidence type="ECO:0000256" key="2">
    <source>
        <dbReference type="ARBA" id="ARBA00010337"/>
    </source>
</evidence>
<evidence type="ECO:0000256" key="4">
    <source>
        <dbReference type="ARBA" id="ARBA00022701"/>
    </source>
</evidence>
<evidence type="ECO:0000256" key="1">
    <source>
        <dbReference type="ARBA" id="ARBA00004267"/>
    </source>
</evidence>